<feature type="transmembrane region" description="Helical" evidence="1">
    <location>
        <begin position="119"/>
        <end position="142"/>
    </location>
</feature>
<keyword evidence="1" id="KW-0472">Membrane</keyword>
<sequence>MFKSPFSFDGRIRRLEYGVSYLIYILLYFTAVFIWQELEKGGVVFFLLYVVFIWFFMAQGAKRCHDLGNSGFYQLIPFYGLWLIFKDGEISENKYGLNPKQKEPIRMVRSSDSDTLAKTLLKVSSSVLLNTLFIAFSMEYLYTNGLVLFFWIALSVIICYFLMLIVNYHGMALPDTSRIIFKLPIVYATLLYVCIRLYTISFRGSEVDMQTIRLEVFLSILLMLFTYIPFLLYKMIFKNKVDSYEA</sequence>
<comment type="caution">
    <text evidence="2">The sequence shown here is derived from an EMBL/GenBank/DDBJ whole genome shotgun (WGS) entry which is preliminary data.</text>
</comment>
<organism evidence="2 3">
    <name type="scientific">Croceitalea vernalis</name>
    <dbReference type="NCBI Taxonomy" id="3075599"/>
    <lineage>
        <taxon>Bacteria</taxon>
        <taxon>Pseudomonadati</taxon>
        <taxon>Bacteroidota</taxon>
        <taxon>Flavobacteriia</taxon>
        <taxon>Flavobacteriales</taxon>
        <taxon>Flavobacteriaceae</taxon>
        <taxon>Croceitalea</taxon>
    </lineage>
</organism>
<feature type="transmembrane region" description="Helical" evidence="1">
    <location>
        <begin position="15"/>
        <end position="35"/>
    </location>
</feature>
<proteinExistence type="predicted"/>
<dbReference type="PANTHER" id="PTHR34980">
    <property type="entry name" value="INNER MEMBRANE PROTEIN-RELATED-RELATED"/>
    <property type="match status" value="1"/>
</dbReference>
<feature type="transmembrane region" description="Helical" evidence="1">
    <location>
        <begin position="180"/>
        <end position="200"/>
    </location>
</feature>
<keyword evidence="3" id="KW-1185">Reference proteome</keyword>
<evidence type="ECO:0000256" key="1">
    <source>
        <dbReference type="SAM" id="Phobius"/>
    </source>
</evidence>
<gene>
    <name evidence="2" type="ORF">RM520_04495</name>
</gene>
<feature type="transmembrane region" description="Helical" evidence="1">
    <location>
        <begin position="148"/>
        <end position="168"/>
    </location>
</feature>
<keyword evidence="1" id="KW-1133">Transmembrane helix</keyword>
<protein>
    <submittedName>
        <fullName evidence="2">DUF805 domain-containing protein</fullName>
    </submittedName>
</protein>
<dbReference type="InterPro" id="IPR008523">
    <property type="entry name" value="DUF805"/>
</dbReference>
<dbReference type="RefSeq" id="WP_311387123.1">
    <property type="nucleotide sequence ID" value="NZ_JAVRHU010000001.1"/>
</dbReference>
<dbReference type="EMBL" id="JAVRHU010000001">
    <property type="protein sequence ID" value="MDT0620872.1"/>
    <property type="molecule type" value="Genomic_DNA"/>
</dbReference>
<evidence type="ECO:0000313" key="3">
    <source>
        <dbReference type="Proteomes" id="UP001250662"/>
    </source>
</evidence>
<dbReference type="Proteomes" id="UP001250662">
    <property type="component" value="Unassembled WGS sequence"/>
</dbReference>
<evidence type="ECO:0000313" key="2">
    <source>
        <dbReference type="EMBL" id="MDT0620872.1"/>
    </source>
</evidence>
<dbReference type="PANTHER" id="PTHR34980:SF3">
    <property type="entry name" value="BLR8105 PROTEIN"/>
    <property type="match status" value="1"/>
</dbReference>
<name>A0ABU3BFE0_9FLAO</name>
<accession>A0ABU3BFE0</accession>
<reference evidence="2 3" key="1">
    <citation type="submission" date="2023-09" db="EMBL/GenBank/DDBJ databases">
        <authorList>
            <person name="Rey-Velasco X."/>
        </authorList>
    </citation>
    <scope>NUCLEOTIDE SEQUENCE [LARGE SCALE GENOMIC DNA]</scope>
    <source>
        <strain evidence="2 3">P007</strain>
    </source>
</reference>
<feature type="transmembrane region" description="Helical" evidence="1">
    <location>
        <begin position="212"/>
        <end position="233"/>
    </location>
</feature>
<keyword evidence="1" id="KW-0812">Transmembrane</keyword>
<dbReference type="Pfam" id="PF05656">
    <property type="entry name" value="DUF805"/>
    <property type="match status" value="1"/>
</dbReference>
<feature type="transmembrane region" description="Helical" evidence="1">
    <location>
        <begin position="41"/>
        <end position="58"/>
    </location>
</feature>